<name>A0A974BNG7_XENLA</name>
<dbReference type="AlphaFoldDB" id="A0A974BNG7"/>
<proteinExistence type="predicted"/>
<evidence type="ECO:0000313" key="1">
    <source>
        <dbReference type="EMBL" id="OCT55360.1"/>
    </source>
</evidence>
<reference evidence="1" key="1">
    <citation type="submission" date="2016-05" db="EMBL/GenBank/DDBJ databases">
        <title>WGS assembly of Xenopus laevis.</title>
        <authorList>
            <person name="Session A."/>
            <person name="Uno Y."/>
            <person name="Kwon T."/>
            <person name="Chapman J."/>
            <person name="Toyoda A."/>
            <person name="Takahashi S."/>
            <person name="Fukui A."/>
            <person name="Hikosaka A."/>
            <person name="Putnam N."/>
            <person name="Stites J."/>
            <person name="Van Heeringen S."/>
            <person name="Quigley I."/>
            <person name="Heinz S."/>
            <person name="Hellsten U."/>
            <person name="Lyons J."/>
            <person name="Suzuki A."/>
            <person name="Kondo M."/>
            <person name="Ogino H."/>
            <person name="Ochi H."/>
            <person name="Bogdanovic O."/>
            <person name="Lister R."/>
            <person name="Georgiou G."/>
            <person name="Paranjpe S."/>
            <person name="Van Kruijsbergen I."/>
            <person name="Mozaffari S."/>
            <person name="Shu S."/>
            <person name="Schmutz J."/>
            <person name="Jenkins J."/>
            <person name="Grimwood J."/>
            <person name="Carlson J."/>
            <person name="Mitros T."/>
            <person name="Simakov O."/>
            <person name="Heald R."/>
            <person name="Miller K."/>
            <person name="Haudenschild C."/>
            <person name="Kuroki Y."/>
            <person name="Tanaka T."/>
            <person name="Michiue T."/>
            <person name="Watanabe M."/>
            <person name="Kinoshita T."/>
            <person name="Ohta Y."/>
            <person name="Mawaribuchi S."/>
            <person name="Suzuki Y."/>
            <person name="Haramoto Y."/>
            <person name="Yamamoto T."/>
            <person name="Takagi C."/>
            <person name="Kitzman J."/>
            <person name="Shendure J."/>
            <person name="Nakayama T."/>
            <person name="Izutsu Y."/>
            <person name="Robert J."/>
            <person name="Dichmann D."/>
            <person name="Flajnik M."/>
            <person name="Houston D."/>
            <person name="Marcotte E."/>
            <person name="Wallingford J."/>
            <person name="Ito Y."/>
            <person name="Asashima M."/>
            <person name="Ueno N."/>
            <person name="Matsuda Y."/>
            <person name="Jan Veenstra G."/>
            <person name="Fujiyama A."/>
            <person name="Harland R."/>
            <person name="Taira M."/>
            <person name="Rokhsar D.S."/>
        </authorList>
    </citation>
    <scope>NUCLEOTIDE SEQUENCE</scope>
    <source>
        <strain evidence="1">J</strain>
        <tissue evidence="1">Blood</tissue>
    </source>
</reference>
<gene>
    <name evidence="1" type="ORF">XELAEV_18002719mg</name>
</gene>
<accession>A0A974BNG7</accession>
<dbReference type="EMBL" id="KV497469">
    <property type="protein sequence ID" value="OCT55360.1"/>
    <property type="molecule type" value="Genomic_DNA"/>
</dbReference>
<dbReference type="Proteomes" id="UP000694892">
    <property type="component" value="Unassembled WGS sequence"/>
</dbReference>
<organism evidence="1">
    <name type="scientific">Xenopus laevis</name>
    <name type="common">African clawed frog</name>
    <dbReference type="NCBI Taxonomy" id="8355"/>
    <lineage>
        <taxon>Eukaryota</taxon>
        <taxon>Metazoa</taxon>
        <taxon>Chordata</taxon>
        <taxon>Craniata</taxon>
        <taxon>Vertebrata</taxon>
        <taxon>Euteleostomi</taxon>
        <taxon>Amphibia</taxon>
        <taxon>Batrachia</taxon>
        <taxon>Anura</taxon>
        <taxon>Pipoidea</taxon>
        <taxon>Pipidae</taxon>
        <taxon>Xenopodinae</taxon>
        <taxon>Xenopus</taxon>
        <taxon>Xenopus</taxon>
    </lineage>
</organism>
<protein>
    <submittedName>
        <fullName evidence="1">Uncharacterized protein</fullName>
    </submittedName>
</protein>
<sequence length="69" mass="7990">MLIICLPANGDYYWCCHLIKKGEKSLGEERVWDLMQYKSLIYFLNAINRSNVIIIIANMSKHKGISDTL</sequence>